<proteinExistence type="predicted"/>
<organism evidence="2 3">
    <name type="scientific">Lasiosphaeria ovina</name>
    <dbReference type="NCBI Taxonomy" id="92902"/>
    <lineage>
        <taxon>Eukaryota</taxon>
        <taxon>Fungi</taxon>
        <taxon>Dikarya</taxon>
        <taxon>Ascomycota</taxon>
        <taxon>Pezizomycotina</taxon>
        <taxon>Sordariomycetes</taxon>
        <taxon>Sordariomycetidae</taxon>
        <taxon>Sordariales</taxon>
        <taxon>Lasiosphaeriaceae</taxon>
        <taxon>Lasiosphaeria</taxon>
    </lineage>
</organism>
<comment type="caution">
    <text evidence="2">The sequence shown here is derived from an EMBL/GenBank/DDBJ whole genome shotgun (WGS) entry which is preliminary data.</text>
</comment>
<feature type="region of interest" description="Disordered" evidence="1">
    <location>
        <begin position="86"/>
        <end position="107"/>
    </location>
</feature>
<reference evidence="2" key="2">
    <citation type="submission" date="2023-06" db="EMBL/GenBank/DDBJ databases">
        <authorList>
            <consortium name="Lawrence Berkeley National Laboratory"/>
            <person name="Haridas S."/>
            <person name="Hensen N."/>
            <person name="Bonometti L."/>
            <person name="Westerberg I."/>
            <person name="Brannstrom I.O."/>
            <person name="Guillou S."/>
            <person name="Cros-Aarteil S."/>
            <person name="Calhoun S."/>
            <person name="Kuo A."/>
            <person name="Mondo S."/>
            <person name="Pangilinan J."/>
            <person name="Riley R."/>
            <person name="Labutti K."/>
            <person name="Andreopoulos B."/>
            <person name="Lipzen A."/>
            <person name="Chen C."/>
            <person name="Yanf M."/>
            <person name="Daum C."/>
            <person name="Ng V."/>
            <person name="Clum A."/>
            <person name="Steindorff A."/>
            <person name="Ohm R."/>
            <person name="Martin F."/>
            <person name="Silar P."/>
            <person name="Natvig D."/>
            <person name="Lalanne C."/>
            <person name="Gautier V."/>
            <person name="Ament-Velasquez S.L."/>
            <person name="Kruys A."/>
            <person name="Hutchinson M.I."/>
            <person name="Powell A.J."/>
            <person name="Barry K."/>
            <person name="Miller A.N."/>
            <person name="Grigoriev I.V."/>
            <person name="Debuchy R."/>
            <person name="Gladieux P."/>
            <person name="Thoren M.H."/>
            <person name="Johannesson H."/>
        </authorList>
    </citation>
    <scope>NUCLEOTIDE SEQUENCE</scope>
    <source>
        <strain evidence="2">CBS 958.72</strain>
    </source>
</reference>
<dbReference type="AlphaFoldDB" id="A0AAE0JVA1"/>
<sequence length="107" mass="11443">MSAAERSPHSSRTTRPQISLSCLVPAMAPRLVEEGKIQIQILGQTADSVVYTVANESKTRYTKDSLSILKGGTVCVNSSRPLGCPRSRRPTCVPQSSPGSDRLVGLC</sequence>
<evidence type="ECO:0000256" key="1">
    <source>
        <dbReference type="SAM" id="MobiDB-lite"/>
    </source>
</evidence>
<dbReference type="EMBL" id="JAULSN010000009">
    <property type="protein sequence ID" value="KAK3364984.1"/>
    <property type="molecule type" value="Genomic_DNA"/>
</dbReference>
<evidence type="ECO:0000313" key="2">
    <source>
        <dbReference type="EMBL" id="KAK3364984.1"/>
    </source>
</evidence>
<keyword evidence="3" id="KW-1185">Reference proteome</keyword>
<protein>
    <submittedName>
        <fullName evidence="2">Uncharacterized protein</fullName>
    </submittedName>
</protein>
<reference evidence="2" key="1">
    <citation type="journal article" date="2023" name="Mol. Phylogenet. Evol.">
        <title>Genome-scale phylogeny and comparative genomics of the fungal order Sordariales.</title>
        <authorList>
            <person name="Hensen N."/>
            <person name="Bonometti L."/>
            <person name="Westerberg I."/>
            <person name="Brannstrom I.O."/>
            <person name="Guillou S."/>
            <person name="Cros-Aarteil S."/>
            <person name="Calhoun S."/>
            <person name="Haridas S."/>
            <person name="Kuo A."/>
            <person name="Mondo S."/>
            <person name="Pangilinan J."/>
            <person name="Riley R."/>
            <person name="LaButti K."/>
            <person name="Andreopoulos B."/>
            <person name="Lipzen A."/>
            <person name="Chen C."/>
            <person name="Yan M."/>
            <person name="Daum C."/>
            <person name="Ng V."/>
            <person name="Clum A."/>
            <person name="Steindorff A."/>
            <person name="Ohm R.A."/>
            <person name="Martin F."/>
            <person name="Silar P."/>
            <person name="Natvig D.O."/>
            <person name="Lalanne C."/>
            <person name="Gautier V."/>
            <person name="Ament-Velasquez S.L."/>
            <person name="Kruys A."/>
            <person name="Hutchinson M.I."/>
            <person name="Powell A.J."/>
            <person name="Barry K."/>
            <person name="Miller A.N."/>
            <person name="Grigoriev I.V."/>
            <person name="Debuchy R."/>
            <person name="Gladieux P."/>
            <person name="Hiltunen Thoren M."/>
            <person name="Johannesson H."/>
        </authorList>
    </citation>
    <scope>NUCLEOTIDE SEQUENCE</scope>
    <source>
        <strain evidence="2">CBS 958.72</strain>
    </source>
</reference>
<accession>A0AAE0JVA1</accession>
<evidence type="ECO:0000313" key="3">
    <source>
        <dbReference type="Proteomes" id="UP001287356"/>
    </source>
</evidence>
<dbReference type="Proteomes" id="UP001287356">
    <property type="component" value="Unassembled WGS sequence"/>
</dbReference>
<gene>
    <name evidence="2" type="ORF">B0T24DRAFT_638858</name>
</gene>
<name>A0AAE0JVA1_9PEZI</name>